<proteinExistence type="predicted"/>
<evidence type="ECO:0000256" key="1">
    <source>
        <dbReference type="SAM" id="MobiDB-lite"/>
    </source>
</evidence>
<protein>
    <submittedName>
        <fullName evidence="2">Uncharacterized protein</fullName>
    </submittedName>
</protein>
<organism evidence="2 3">
    <name type="scientific">Mycoemilia scoparia</name>
    <dbReference type="NCBI Taxonomy" id="417184"/>
    <lineage>
        <taxon>Eukaryota</taxon>
        <taxon>Fungi</taxon>
        <taxon>Fungi incertae sedis</taxon>
        <taxon>Zoopagomycota</taxon>
        <taxon>Kickxellomycotina</taxon>
        <taxon>Kickxellomycetes</taxon>
        <taxon>Kickxellales</taxon>
        <taxon>Kickxellaceae</taxon>
        <taxon>Mycoemilia</taxon>
    </lineage>
</organism>
<feature type="region of interest" description="Disordered" evidence="1">
    <location>
        <begin position="84"/>
        <end position="108"/>
    </location>
</feature>
<evidence type="ECO:0000313" key="2">
    <source>
        <dbReference type="EMBL" id="KAJ1911832.1"/>
    </source>
</evidence>
<evidence type="ECO:0000313" key="3">
    <source>
        <dbReference type="Proteomes" id="UP001150538"/>
    </source>
</evidence>
<feature type="compositionally biased region" description="Low complexity" evidence="1">
    <location>
        <begin position="168"/>
        <end position="194"/>
    </location>
</feature>
<feature type="compositionally biased region" description="Low complexity" evidence="1">
    <location>
        <begin position="84"/>
        <end position="97"/>
    </location>
</feature>
<feature type="compositionally biased region" description="Low complexity" evidence="1">
    <location>
        <begin position="201"/>
        <end position="216"/>
    </location>
</feature>
<name>A0A9W8DNP2_9FUNG</name>
<keyword evidence="3" id="KW-1185">Reference proteome</keyword>
<dbReference type="EMBL" id="JANBPU010000404">
    <property type="protein sequence ID" value="KAJ1911832.1"/>
    <property type="molecule type" value="Genomic_DNA"/>
</dbReference>
<comment type="caution">
    <text evidence="2">The sequence shown here is derived from an EMBL/GenBank/DDBJ whole genome shotgun (WGS) entry which is preliminary data.</text>
</comment>
<sequence length="266" mass="31005">MYLVLGVLSGVALSFYLAYKYYEKEQYRNSKAYKTRKNSRQQYRKQMHELNQYKMQLSEFVEKDFKVLLDTTMVLKDELKQAVDNLDNNNNNNNNNPDDAEKENENSIEKKKKKIDLLKDRIKREYLSRSEGLLRLMERIDGVHPLNIWLEGGFEDDPMSEFIEDDGSSCSQSQVSSNSGISHISSSVSSKSGGPNYYSDNTTTTTTNNNQKMNNNTKDYDVEFVEQLRKFTNDVRKIRRSLIKSTQKQLNLVDKSMRESLKDINH</sequence>
<dbReference type="Proteomes" id="UP001150538">
    <property type="component" value="Unassembled WGS sequence"/>
</dbReference>
<feature type="region of interest" description="Disordered" evidence="1">
    <location>
        <begin position="163"/>
        <end position="216"/>
    </location>
</feature>
<gene>
    <name evidence="2" type="ORF">H4219_005813</name>
</gene>
<accession>A0A9W8DNP2</accession>
<reference evidence="2" key="1">
    <citation type="submission" date="2022-07" db="EMBL/GenBank/DDBJ databases">
        <title>Phylogenomic reconstructions and comparative analyses of Kickxellomycotina fungi.</title>
        <authorList>
            <person name="Reynolds N.K."/>
            <person name="Stajich J.E."/>
            <person name="Barry K."/>
            <person name="Grigoriev I.V."/>
            <person name="Crous P."/>
            <person name="Smith M.E."/>
        </authorList>
    </citation>
    <scope>NUCLEOTIDE SEQUENCE</scope>
    <source>
        <strain evidence="2">NBRC 100468</strain>
    </source>
</reference>
<dbReference type="AlphaFoldDB" id="A0A9W8DNP2"/>